<evidence type="ECO:0000259" key="2">
    <source>
        <dbReference type="Pfam" id="PF21883"/>
    </source>
</evidence>
<reference evidence="3" key="2">
    <citation type="journal article" date="2008" name="Genome Biol.">
        <title>Improved genome assembly and evidence-based global gene model set for the chordate Ciona intestinalis: new insight into intron and operon populations.</title>
        <authorList>
            <person name="Satou Y."/>
            <person name="Mineta K."/>
            <person name="Ogasawara M."/>
            <person name="Sasakura Y."/>
            <person name="Shoguchi E."/>
            <person name="Ueno K."/>
            <person name="Yamada L."/>
            <person name="Matsumoto J."/>
            <person name="Wasserscheid J."/>
            <person name="Dewar K."/>
            <person name="Wiley G.B."/>
            <person name="Macmil S.L."/>
            <person name="Roe B.A."/>
            <person name="Zeller R.W."/>
            <person name="Hastings K.E."/>
            <person name="Lemaire P."/>
            <person name="Lindquist E."/>
            <person name="Endo T."/>
            <person name="Hotta K."/>
            <person name="Inaba K."/>
        </authorList>
    </citation>
    <scope>NUCLEOTIDE SEQUENCE [LARGE SCALE GENOMIC DNA]</scope>
    <source>
        <strain evidence="3">wild type</strain>
    </source>
</reference>
<keyword evidence="1" id="KW-1133">Transmembrane helix</keyword>
<keyword evidence="1" id="KW-0812">Transmembrane</keyword>
<dbReference type="AlphaFoldDB" id="F6QC67"/>
<dbReference type="GO" id="GO:0017147">
    <property type="term" value="F:Wnt-protein binding"/>
    <property type="evidence" value="ECO:0007669"/>
    <property type="project" value="InterPro"/>
</dbReference>
<accession>F6QC67</accession>
<organism evidence="3 4">
    <name type="scientific">Ciona intestinalis</name>
    <name type="common">Transparent sea squirt</name>
    <name type="synonym">Ascidia intestinalis</name>
    <dbReference type="NCBI Taxonomy" id="7719"/>
    <lineage>
        <taxon>Eukaryota</taxon>
        <taxon>Metazoa</taxon>
        <taxon>Chordata</taxon>
        <taxon>Tunicata</taxon>
        <taxon>Ascidiacea</taxon>
        <taxon>Phlebobranchia</taxon>
        <taxon>Cionidae</taxon>
        <taxon>Ciona</taxon>
    </lineage>
</organism>
<dbReference type="EMBL" id="EAAA01001317">
    <property type="status" value="NOT_ANNOTATED_CDS"/>
    <property type="molecule type" value="Genomic_DNA"/>
</dbReference>
<evidence type="ECO:0000313" key="3">
    <source>
        <dbReference type="Ensembl" id="ENSCINP00000028919.2"/>
    </source>
</evidence>
<dbReference type="HOGENOM" id="CLU_1285848_0_0_1"/>
<dbReference type="GeneTree" id="ENSGT00390000005897"/>
<dbReference type="STRING" id="7719.ENSCINP00000028919"/>
<feature type="domain" description="Wntless GOLD" evidence="2">
    <location>
        <begin position="67"/>
        <end position="214"/>
    </location>
</feature>
<feature type="transmembrane region" description="Helical" evidence="1">
    <location>
        <begin position="14"/>
        <end position="36"/>
    </location>
</feature>
<reference evidence="3" key="4">
    <citation type="submission" date="2025-09" db="UniProtKB">
        <authorList>
            <consortium name="Ensembl"/>
        </authorList>
    </citation>
    <scope>IDENTIFICATION</scope>
</reference>
<dbReference type="PANTHER" id="PTHR13449:SF2">
    <property type="entry name" value="PROTEIN WNTLESS HOMOLOG"/>
    <property type="match status" value="1"/>
</dbReference>
<proteinExistence type="predicted"/>
<dbReference type="Pfam" id="PF21883">
    <property type="entry name" value="WLS_GOLD"/>
    <property type="match status" value="1"/>
</dbReference>
<dbReference type="InterPro" id="IPR009551">
    <property type="entry name" value="Wntless"/>
</dbReference>
<dbReference type="InParanoid" id="F6QC67"/>
<evidence type="ECO:0000313" key="4">
    <source>
        <dbReference type="Proteomes" id="UP000008144"/>
    </source>
</evidence>
<name>F6QC67_CIOIN</name>
<reference evidence="4" key="1">
    <citation type="journal article" date="2002" name="Science">
        <title>The draft genome of Ciona intestinalis: insights into chordate and vertebrate origins.</title>
        <authorList>
            <person name="Dehal P."/>
            <person name="Satou Y."/>
            <person name="Campbell R.K."/>
            <person name="Chapman J."/>
            <person name="Degnan B."/>
            <person name="De Tomaso A."/>
            <person name="Davidson B."/>
            <person name="Di Gregorio A."/>
            <person name="Gelpke M."/>
            <person name="Goodstein D.M."/>
            <person name="Harafuji N."/>
            <person name="Hastings K.E."/>
            <person name="Ho I."/>
            <person name="Hotta K."/>
            <person name="Huang W."/>
            <person name="Kawashima T."/>
            <person name="Lemaire P."/>
            <person name="Martinez D."/>
            <person name="Meinertzhagen I.A."/>
            <person name="Necula S."/>
            <person name="Nonaka M."/>
            <person name="Putnam N."/>
            <person name="Rash S."/>
            <person name="Saiga H."/>
            <person name="Satake M."/>
            <person name="Terry A."/>
            <person name="Yamada L."/>
            <person name="Wang H.G."/>
            <person name="Awazu S."/>
            <person name="Azumi K."/>
            <person name="Boore J."/>
            <person name="Branno M."/>
            <person name="Chin-Bow S."/>
            <person name="DeSantis R."/>
            <person name="Doyle S."/>
            <person name="Francino P."/>
            <person name="Keys D.N."/>
            <person name="Haga S."/>
            <person name="Hayashi H."/>
            <person name="Hino K."/>
            <person name="Imai K.S."/>
            <person name="Inaba K."/>
            <person name="Kano S."/>
            <person name="Kobayashi K."/>
            <person name="Kobayashi M."/>
            <person name="Lee B.I."/>
            <person name="Makabe K.W."/>
            <person name="Manohar C."/>
            <person name="Matassi G."/>
            <person name="Medina M."/>
            <person name="Mochizuki Y."/>
            <person name="Mount S."/>
            <person name="Morishita T."/>
            <person name="Miura S."/>
            <person name="Nakayama A."/>
            <person name="Nishizaka S."/>
            <person name="Nomoto H."/>
            <person name="Ohta F."/>
            <person name="Oishi K."/>
            <person name="Rigoutsos I."/>
            <person name="Sano M."/>
            <person name="Sasaki A."/>
            <person name="Sasakura Y."/>
            <person name="Shoguchi E."/>
            <person name="Shin-i T."/>
            <person name="Spagnuolo A."/>
            <person name="Stainier D."/>
            <person name="Suzuki M.M."/>
            <person name="Tassy O."/>
            <person name="Takatori N."/>
            <person name="Tokuoka M."/>
            <person name="Yagi K."/>
            <person name="Yoshizaki F."/>
            <person name="Wada S."/>
            <person name="Zhang C."/>
            <person name="Hyatt P.D."/>
            <person name="Larimer F."/>
            <person name="Detter C."/>
            <person name="Doggett N."/>
            <person name="Glavina T."/>
            <person name="Hawkins T."/>
            <person name="Richardson P."/>
            <person name="Lucas S."/>
            <person name="Kohara Y."/>
            <person name="Levine M."/>
            <person name="Satoh N."/>
            <person name="Rokhsar D.S."/>
        </authorList>
    </citation>
    <scope>NUCLEOTIDE SEQUENCE [LARGE SCALE GENOMIC DNA]</scope>
</reference>
<reference evidence="3" key="3">
    <citation type="submission" date="2025-08" db="UniProtKB">
        <authorList>
            <consortium name="Ensembl"/>
        </authorList>
    </citation>
    <scope>IDENTIFICATION</scope>
</reference>
<dbReference type="OMA" id="EYRIDIA"/>
<dbReference type="GO" id="GO:0016055">
    <property type="term" value="P:Wnt signaling pathway"/>
    <property type="evidence" value="ECO:0007669"/>
    <property type="project" value="InterPro"/>
</dbReference>
<protein>
    <recommendedName>
        <fullName evidence="2">Wntless GOLD domain-containing protein</fullName>
    </recommendedName>
</protein>
<dbReference type="InterPro" id="IPR053936">
    <property type="entry name" value="WLS_GOLD"/>
</dbReference>
<dbReference type="PANTHER" id="PTHR13449">
    <property type="entry name" value="INTEGRAL MEMBRANE PROTEIN GPR177"/>
    <property type="match status" value="1"/>
</dbReference>
<evidence type="ECO:0000256" key="1">
    <source>
        <dbReference type="SAM" id="Phobius"/>
    </source>
</evidence>
<keyword evidence="4" id="KW-1185">Reference proteome</keyword>
<dbReference type="Proteomes" id="UP000008144">
    <property type="component" value="Chromosome 14"/>
</dbReference>
<keyword evidence="1" id="KW-0472">Membrane</keyword>
<dbReference type="Ensembl" id="ENSCINT00000029165.2">
    <property type="protein sequence ID" value="ENSCINP00000028919.2"/>
    <property type="gene ID" value="ENSCING00000016841.2"/>
</dbReference>
<sequence>MAGTVLENLSTKKLLIMVFGLLCLLIGFVLIGALVAPRPSMTIQQTAQACRGNPKQQFVLPRVCQHASLDHGSPNDVVFSVLIPKGGMPMIPWFQYMLTLLSFSNIYKHDNQYVPGTQLHMNITLAYSDHPAAHIEHDVWTLLAQSDEVIRDYECTFDYEKSEQSDDHQYDCDYMYLFQLGSVPHKYYLVNIRLPVDERHPETSKNMKTGKITEA</sequence>